<feature type="region of interest" description="Disordered" evidence="1">
    <location>
        <begin position="245"/>
        <end position="274"/>
    </location>
</feature>
<dbReference type="GO" id="GO:0016020">
    <property type="term" value="C:membrane"/>
    <property type="evidence" value="ECO:0007669"/>
    <property type="project" value="TreeGrafter"/>
</dbReference>
<feature type="transmembrane region" description="Helical" evidence="2">
    <location>
        <begin position="209"/>
        <end position="232"/>
    </location>
</feature>
<organism evidence="3 4">
    <name type="scientific">Cylindrobasidium torrendii FP15055 ss-10</name>
    <dbReference type="NCBI Taxonomy" id="1314674"/>
    <lineage>
        <taxon>Eukaryota</taxon>
        <taxon>Fungi</taxon>
        <taxon>Dikarya</taxon>
        <taxon>Basidiomycota</taxon>
        <taxon>Agaricomycotina</taxon>
        <taxon>Agaricomycetes</taxon>
        <taxon>Agaricomycetidae</taxon>
        <taxon>Agaricales</taxon>
        <taxon>Marasmiineae</taxon>
        <taxon>Physalacriaceae</taxon>
        <taxon>Cylindrobasidium</taxon>
    </lineage>
</organism>
<dbReference type="PANTHER" id="PTHR12242:SF1">
    <property type="entry name" value="MYND-TYPE DOMAIN-CONTAINING PROTEIN"/>
    <property type="match status" value="1"/>
</dbReference>
<feature type="transmembrane region" description="Helical" evidence="2">
    <location>
        <begin position="105"/>
        <end position="128"/>
    </location>
</feature>
<proteinExistence type="predicted"/>
<dbReference type="Proteomes" id="UP000054007">
    <property type="component" value="Unassembled WGS sequence"/>
</dbReference>
<dbReference type="EMBL" id="KN880485">
    <property type="protein sequence ID" value="KIY69376.1"/>
    <property type="molecule type" value="Genomic_DNA"/>
</dbReference>
<evidence type="ECO:0000256" key="1">
    <source>
        <dbReference type="SAM" id="MobiDB-lite"/>
    </source>
</evidence>
<name>A0A0D7BI95_9AGAR</name>
<feature type="transmembrane region" description="Helical" evidence="2">
    <location>
        <begin position="140"/>
        <end position="157"/>
    </location>
</feature>
<dbReference type="AlphaFoldDB" id="A0A0D7BI95"/>
<keyword evidence="2" id="KW-0812">Transmembrane</keyword>
<feature type="transmembrane region" description="Helical" evidence="2">
    <location>
        <begin position="60"/>
        <end position="85"/>
    </location>
</feature>
<accession>A0A0D7BI95</accession>
<feature type="transmembrane region" description="Helical" evidence="2">
    <location>
        <begin position="169"/>
        <end position="189"/>
    </location>
</feature>
<reference evidence="3 4" key="1">
    <citation type="journal article" date="2015" name="Fungal Genet. Biol.">
        <title>Evolution of novel wood decay mechanisms in Agaricales revealed by the genome sequences of Fistulina hepatica and Cylindrobasidium torrendii.</title>
        <authorList>
            <person name="Floudas D."/>
            <person name="Held B.W."/>
            <person name="Riley R."/>
            <person name="Nagy L.G."/>
            <person name="Koehler G."/>
            <person name="Ransdell A.S."/>
            <person name="Younus H."/>
            <person name="Chow J."/>
            <person name="Chiniquy J."/>
            <person name="Lipzen A."/>
            <person name="Tritt A."/>
            <person name="Sun H."/>
            <person name="Haridas S."/>
            <person name="LaButti K."/>
            <person name="Ohm R.A."/>
            <person name="Kues U."/>
            <person name="Blanchette R.A."/>
            <person name="Grigoriev I.V."/>
            <person name="Minto R.E."/>
            <person name="Hibbett D.S."/>
        </authorList>
    </citation>
    <scope>NUCLEOTIDE SEQUENCE [LARGE SCALE GENOMIC DNA]</scope>
    <source>
        <strain evidence="3 4">FP15055 ss-10</strain>
    </source>
</reference>
<evidence type="ECO:0000256" key="2">
    <source>
        <dbReference type="SAM" id="Phobius"/>
    </source>
</evidence>
<evidence type="ECO:0000313" key="3">
    <source>
        <dbReference type="EMBL" id="KIY69376.1"/>
    </source>
</evidence>
<keyword evidence="2" id="KW-1133">Transmembrane helix</keyword>
<sequence>MATPVPARLFDPGFAYVTSPFIRPSFLALWRLLVAVYVTIALIYSLAYGGGRTSCRFFSYFTHLTYIGMCSWFWASGVQTAIYAFYRKGGKPVYPLRKWPRPLQWAHECLWSTIATFPIVVTIVYWAILSPNLAEATTAGVWGTVSMHAVNSFLCLTEVLGTNNPAPRWLTLLVDIIILALYLGLAYLSKKTLGFYVYDFLDPKKAGNYLAAYIVGIGVAEVIVFVVMWGIIRLRQRLTKWDPTVEERRQDTEATPELVLPSDMSMSDDHKSKP</sequence>
<evidence type="ECO:0000313" key="4">
    <source>
        <dbReference type="Proteomes" id="UP000054007"/>
    </source>
</evidence>
<keyword evidence="4" id="KW-1185">Reference proteome</keyword>
<dbReference type="STRING" id="1314674.A0A0D7BI95"/>
<gene>
    <name evidence="3" type="ORF">CYLTODRAFT_436173</name>
</gene>
<dbReference type="OrthoDB" id="419711at2759"/>
<protein>
    <submittedName>
        <fullName evidence="3">Uncharacterized protein</fullName>
    </submittedName>
</protein>
<feature type="transmembrane region" description="Helical" evidence="2">
    <location>
        <begin position="28"/>
        <end position="48"/>
    </location>
</feature>
<dbReference type="PANTHER" id="PTHR12242">
    <property type="entry name" value="OS02G0130600 PROTEIN-RELATED"/>
    <property type="match status" value="1"/>
</dbReference>
<keyword evidence="2" id="KW-0472">Membrane</keyword>